<feature type="transmembrane region" description="Helical" evidence="14">
    <location>
        <begin position="434"/>
        <end position="458"/>
    </location>
</feature>
<dbReference type="GO" id="GO:0005891">
    <property type="term" value="C:voltage-gated calcium channel complex"/>
    <property type="evidence" value="ECO:0007669"/>
    <property type="project" value="TreeGrafter"/>
</dbReference>
<evidence type="ECO:0000256" key="1">
    <source>
        <dbReference type="ARBA" id="ARBA00004141"/>
    </source>
</evidence>
<feature type="transmembrane region" description="Helical" evidence="14">
    <location>
        <begin position="201"/>
        <end position="223"/>
    </location>
</feature>
<dbReference type="Pfam" id="PF00520">
    <property type="entry name" value="Ion_trans"/>
    <property type="match status" value="1"/>
</dbReference>
<evidence type="ECO:0000256" key="7">
    <source>
        <dbReference type="ARBA" id="ARBA00022882"/>
    </source>
</evidence>
<keyword evidence="7" id="KW-0851">Voltage-gated channel</keyword>
<dbReference type="InterPro" id="IPR005821">
    <property type="entry name" value="Ion_trans_dom"/>
</dbReference>
<evidence type="ECO:0000256" key="6">
    <source>
        <dbReference type="ARBA" id="ARBA00022837"/>
    </source>
</evidence>
<dbReference type="GO" id="GO:0098703">
    <property type="term" value="P:calcium ion import across plasma membrane"/>
    <property type="evidence" value="ECO:0007669"/>
    <property type="project" value="TreeGrafter"/>
</dbReference>
<evidence type="ECO:0000256" key="10">
    <source>
        <dbReference type="ARBA" id="ARBA00023136"/>
    </source>
</evidence>
<feature type="compositionally biased region" description="Basic and acidic residues" evidence="13">
    <location>
        <begin position="1"/>
        <end position="28"/>
    </location>
</feature>
<dbReference type="Proteomes" id="UP001230188">
    <property type="component" value="Unassembled WGS sequence"/>
</dbReference>
<keyword evidence="10 14" id="KW-0472">Membrane</keyword>
<comment type="caution">
    <text evidence="16">The sequence shown here is derived from an EMBL/GenBank/DDBJ whole genome shotgun (WGS) entry which is preliminary data.</text>
</comment>
<organism evidence="16 17">
    <name type="scientific">Chrysophaeum taylorii</name>
    <dbReference type="NCBI Taxonomy" id="2483200"/>
    <lineage>
        <taxon>Eukaryota</taxon>
        <taxon>Sar</taxon>
        <taxon>Stramenopiles</taxon>
        <taxon>Ochrophyta</taxon>
        <taxon>Pelagophyceae</taxon>
        <taxon>Pelagomonadales</taxon>
        <taxon>Pelagomonadaceae</taxon>
        <taxon>Chrysophaeum</taxon>
    </lineage>
</organism>
<evidence type="ECO:0000256" key="2">
    <source>
        <dbReference type="ARBA" id="ARBA00022448"/>
    </source>
</evidence>
<evidence type="ECO:0000256" key="4">
    <source>
        <dbReference type="ARBA" id="ARBA00022673"/>
    </source>
</evidence>
<keyword evidence="11" id="KW-0325">Glycoprotein</keyword>
<evidence type="ECO:0000256" key="3">
    <source>
        <dbReference type="ARBA" id="ARBA00022568"/>
    </source>
</evidence>
<dbReference type="PANTHER" id="PTHR45628:SF7">
    <property type="entry name" value="VOLTAGE-DEPENDENT CALCIUM CHANNEL TYPE A SUBUNIT ALPHA-1"/>
    <property type="match status" value="1"/>
</dbReference>
<evidence type="ECO:0000256" key="8">
    <source>
        <dbReference type="ARBA" id="ARBA00022989"/>
    </source>
</evidence>
<keyword evidence="4" id="KW-0107">Calcium channel</keyword>
<dbReference type="SUPFAM" id="SSF81324">
    <property type="entry name" value="Voltage-gated potassium channels"/>
    <property type="match status" value="1"/>
</dbReference>
<accession>A0AAD7UCM6</accession>
<dbReference type="InterPro" id="IPR027359">
    <property type="entry name" value="Volt_channel_dom_sf"/>
</dbReference>
<evidence type="ECO:0000259" key="15">
    <source>
        <dbReference type="Pfam" id="PF00520"/>
    </source>
</evidence>
<keyword evidence="17" id="KW-1185">Reference proteome</keyword>
<dbReference type="InterPro" id="IPR050599">
    <property type="entry name" value="VDCC_alpha-1_subunit"/>
</dbReference>
<reference evidence="16" key="1">
    <citation type="submission" date="2023-01" db="EMBL/GenBank/DDBJ databases">
        <title>Metagenome sequencing of chrysophaentin producing Chrysophaeum taylorii.</title>
        <authorList>
            <person name="Davison J."/>
            <person name="Bewley C."/>
        </authorList>
    </citation>
    <scope>NUCLEOTIDE SEQUENCE</scope>
    <source>
        <strain evidence="16">NIES-1699</strain>
    </source>
</reference>
<keyword evidence="3" id="KW-0109">Calcium transport</keyword>
<dbReference type="Gene3D" id="1.10.287.70">
    <property type="match status" value="1"/>
</dbReference>
<evidence type="ECO:0000313" key="16">
    <source>
        <dbReference type="EMBL" id="KAJ8602514.1"/>
    </source>
</evidence>
<feature type="transmembrane region" description="Helical" evidence="14">
    <location>
        <begin position="310"/>
        <end position="338"/>
    </location>
</feature>
<feature type="region of interest" description="Disordered" evidence="13">
    <location>
        <begin position="1"/>
        <end position="104"/>
    </location>
</feature>
<name>A0AAD7UCM6_9STRA</name>
<comment type="subcellular location">
    <subcellularLocation>
        <location evidence="1">Membrane</location>
        <topology evidence="1">Multi-pass membrane protein</topology>
    </subcellularLocation>
</comment>
<keyword evidence="2" id="KW-0813">Transport</keyword>
<evidence type="ECO:0000256" key="12">
    <source>
        <dbReference type="ARBA" id="ARBA00023303"/>
    </source>
</evidence>
<evidence type="ECO:0000256" key="13">
    <source>
        <dbReference type="SAM" id="MobiDB-lite"/>
    </source>
</evidence>
<evidence type="ECO:0000256" key="14">
    <source>
        <dbReference type="SAM" id="Phobius"/>
    </source>
</evidence>
<keyword evidence="12" id="KW-0407">Ion channel</keyword>
<evidence type="ECO:0000256" key="5">
    <source>
        <dbReference type="ARBA" id="ARBA00022692"/>
    </source>
</evidence>
<feature type="domain" description="Ion transport" evidence="15">
    <location>
        <begin position="197"/>
        <end position="468"/>
    </location>
</feature>
<protein>
    <recommendedName>
        <fullName evidence="15">Ion transport domain-containing protein</fullName>
    </recommendedName>
</protein>
<sequence>MEVRQDDPGVMHRDDNDEDPELCRENDRYIGAYIGRHEDEEKIMPKEEDDDDECDSGKSLHLETPPPHPSDDPAKTAEPQEATPVTPPPRPSSPPRPGMVRSGNIRLIQMGLPRRMRTKLYPDEDLHYYKPYKPRTTKEILYARRHKHYYDYMQSQSKHRIHHGLRRLKETRLMVPPRVKRRLTATHAQITSLYKNPYTEFFVGILIITNFLVTIAQAQIGINGRYERTFVRIEWVYFALFWFELLVNLCSNTPAGFIRDSWNVFDFVVVMAGTVDKLIQSKSGEISLLRMMRAFRVFRIFKRVKSLQQVVAGLLNAVPGVGETLSILLITMCMFALIGHENFQKYPCEGGPRSCKDLIYYEVNRTIFTLGERECNIQTSPGYGIDNVCRASATFGHEYFGNFLKSLYTLFQILIGDSWSEMISRALLEDTPFIAVYFILFIIIHSLLLINVIVAILLDKMVLEEEREEEEPDNEDVVSSTSCGTGNDMPLTSGVQLRANNLDHHDFFNEHVLRPHLVDVYNKLGDLEEKMLLASEAMQNLVAARFTALFTRHSDVFGLGEDFIRLSQTAQHRSVTLDVRTTTPQ</sequence>
<keyword evidence="5 14" id="KW-0812">Transmembrane</keyword>
<dbReference type="Gene3D" id="1.20.120.350">
    <property type="entry name" value="Voltage-gated potassium channels. Chain C"/>
    <property type="match status" value="1"/>
</dbReference>
<evidence type="ECO:0000256" key="9">
    <source>
        <dbReference type="ARBA" id="ARBA00023065"/>
    </source>
</evidence>
<evidence type="ECO:0000313" key="17">
    <source>
        <dbReference type="Proteomes" id="UP001230188"/>
    </source>
</evidence>
<dbReference type="GO" id="GO:0008331">
    <property type="term" value="F:high voltage-gated calcium channel activity"/>
    <property type="evidence" value="ECO:0007669"/>
    <property type="project" value="TreeGrafter"/>
</dbReference>
<proteinExistence type="predicted"/>
<gene>
    <name evidence="16" type="ORF">CTAYLR_001282</name>
</gene>
<dbReference type="AlphaFoldDB" id="A0AAD7UCM6"/>
<evidence type="ECO:0000256" key="11">
    <source>
        <dbReference type="ARBA" id="ARBA00023180"/>
    </source>
</evidence>
<feature type="compositionally biased region" description="Basic and acidic residues" evidence="13">
    <location>
        <begin position="35"/>
        <end position="46"/>
    </location>
</feature>
<feature type="compositionally biased region" description="Pro residues" evidence="13">
    <location>
        <begin position="85"/>
        <end position="97"/>
    </location>
</feature>
<keyword evidence="6" id="KW-0106">Calcium</keyword>
<feature type="transmembrane region" description="Helical" evidence="14">
    <location>
        <begin position="235"/>
        <end position="255"/>
    </location>
</feature>
<keyword evidence="9" id="KW-0406">Ion transport</keyword>
<dbReference type="PANTHER" id="PTHR45628">
    <property type="entry name" value="VOLTAGE-DEPENDENT CALCIUM CHANNEL TYPE A SUBUNIT ALPHA-1"/>
    <property type="match status" value="1"/>
</dbReference>
<keyword evidence="8 14" id="KW-1133">Transmembrane helix</keyword>
<dbReference type="EMBL" id="JAQMWT010000379">
    <property type="protein sequence ID" value="KAJ8602514.1"/>
    <property type="molecule type" value="Genomic_DNA"/>
</dbReference>